<keyword evidence="2" id="KW-1185">Reference proteome</keyword>
<proteinExistence type="predicted"/>
<accession>A0ABX1SQN8</accession>
<evidence type="ECO:0000313" key="1">
    <source>
        <dbReference type="EMBL" id="NMK54651.1"/>
    </source>
</evidence>
<dbReference type="Proteomes" id="UP000538955">
    <property type="component" value="Unassembled WGS sequence"/>
</dbReference>
<protein>
    <submittedName>
        <fullName evidence="1">Uncharacterized protein</fullName>
    </submittedName>
</protein>
<evidence type="ECO:0000313" key="2">
    <source>
        <dbReference type="Proteomes" id="UP000538955"/>
    </source>
</evidence>
<sequence>MSTRTAIFKEMQDGSYVGIYCHSDGYIEYTGAVLNEYYTNNNHFQELIDNQQPISRLGASTKLVSTKDGIDKYLERTETGAKKYTGRGAEENVKSYFKANSIYEIINFDYRTYDSEGNIQGYRRGNKFVEYRGSDNNGFIYLQDKNGHWFVSRRREQGMSEFNPLPTVLKQCS</sequence>
<comment type="caution">
    <text evidence="1">The sequence shown here is derived from an EMBL/GenBank/DDBJ whole genome shotgun (WGS) entry which is preliminary data.</text>
</comment>
<dbReference type="EMBL" id="JABBMI010000064">
    <property type="protein sequence ID" value="NMK54651.1"/>
    <property type="molecule type" value="Genomic_DNA"/>
</dbReference>
<reference evidence="1 2" key="1">
    <citation type="submission" date="2020-04" db="EMBL/GenBank/DDBJ databases">
        <title>The Epidemiology and Molecular Characteristics of Linezolid-Resistant Staphylococcus capitis in Huashan Hospital, Shanghai.</title>
        <authorList>
            <person name="Ding L."/>
            <person name="Li P."/>
            <person name="Yang Y."/>
            <person name="Lin D."/>
            <person name="Xu X."/>
        </authorList>
    </citation>
    <scope>NUCLEOTIDE SEQUENCE [LARGE SCALE GENOMIC DNA]</scope>
    <source>
        <strain evidence="1 2">17-84</strain>
    </source>
</reference>
<dbReference type="RefSeq" id="WP_168993004.1">
    <property type="nucleotide sequence ID" value="NZ_JABBMI010000064.1"/>
</dbReference>
<organism evidence="1 2">
    <name type="scientific">Staphylococcus capitis</name>
    <dbReference type="NCBI Taxonomy" id="29388"/>
    <lineage>
        <taxon>Bacteria</taxon>
        <taxon>Bacillati</taxon>
        <taxon>Bacillota</taxon>
        <taxon>Bacilli</taxon>
        <taxon>Bacillales</taxon>
        <taxon>Staphylococcaceae</taxon>
        <taxon>Staphylococcus</taxon>
    </lineage>
</organism>
<gene>
    <name evidence="1" type="ORF">HHM24_07945</name>
</gene>
<name>A0ABX1SQN8_STACP</name>